<accession>A0A0E9R8R8</accession>
<proteinExistence type="predicted"/>
<protein>
    <submittedName>
        <fullName evidence="1">Uncharacterized protein</fullName>
    </submittedName>
</protein>
<organism evidence="1">
    <name type="scientific">Anguilla anguilla</name>
    <name type="common">European freshwater eel</name>
    <name type="synonym">Muraena anguilla</name>
    <dbReference type="NCBI Taxonomy" id="7936"/>
    <lineage>
        <taxon>Eukaryota</taxon>
        <taxon>Metazoa</taxon>
        <taxon>Chordata</taxon>
        <taxon>Craniata</taxon>
        <taxon>Vertebrata</taxon>
        <taxon>Euteleostomi</taxon>
        <taxon>Actinopterygii</taxon>
        <taxon>Neopterygii</taxon>
        <taxon>Teleostei</taxon>
        <taxon>Anguilliformes</taxon>
        <taxon>Anguillidae</taxon>
        <taxon>Anguilla</taxon>
    </lineage>
</organism>
<dbReference type="EMBL" id="GBXM01083031">
    <property type="protein sequence ID" value="JAH25546.1"/>
    <property type="molecule type" value="Transcribed_RNA"/>
</dbReference>
<dbReference type="AlphaFoldDB" id="A0A0E9R8R8"/>
<name>A0A0E9R8R8_ANGAN</name>
<evidence type="ECO:0000313" key="1">
    <source>
        <dbReference type="EMBL" id="JAH25546.1"/>
    </source>
</evidence>
<reference evidence="1" key="2">
    <citation type="journal article" date="2015" name="Fish Shellfish Immunol.">
        <title>Early steps in the European eel (Anguilla anguilla)-Vibrio vulnificus interaction in the gills: Role of the RtxA13 toxin.</title>
        <authorList>
            <person name="Callol A."/>
            <person name="Pajuelo D."/>
            <person name="Ebbesson L."/>
            <person name="Teles M."/>
            <person name="MacKenzie S."/>
            <person name="Amaro C."/>
        </authorList>
    </citation>
    <scope>NUCLEOTIDE SEQUENCE</scope>
</reference>
<sequence length="45" mass="4824">MQGKRRLIHLTGSSPGRQKSVHHVTGFIDNTGISLVFSSPGGYSL</sequence>
<reference evidence="1" key="1">
    <citation type="submission" date="2014-11" db="EMBL/GenBank/DDBJ databases">
        <authorList>
            <person name="Amaro Gonzalez C."/>
        </authorList>
    </citation>
    <scope>NUCLEOTIDE SEQUENCE</scope>
</reference>